<organism evidence="9 10">
    <name type="scientific">Mucor saturninus</name>
    <dbReference type="NCBI Taxonomy" id="64648"/>
    <lineage>
        <taxon>Eukaryota</taxon>
        <taxon>Fungi</taxon>
        <taxon>Fungi incertae sedis</taxon>
        <taxon>Mucoromycota</taxon>
        <taxon>Mucoromycotina</taxon>
        <taxon>Mucoromycetes</taxon>
        <taxon>Mucorales</taxon>
        <taxon>Mucorineae</taxon>
        <taxon>Mucoraceae</taxon>
        <taxon>Mucor</taxon>
    </lineage>
</organism>
<gene>
    <name evidence="9" type="ORF">INT47_003143</name>
</gene>
<dbReference type="InterPro" id="IPR039542">
    <property type="entry name" value="Erv_N"/>
</dbReference>
<dbReference type="InterPro" id="IPR012936">
    <property type="entry name" value="Erv_C"/>
</dbReference>
<name>A0A8H7R049_9FUNG</name>
<dbReference type="GO" id="GO:0000139">
    <property type="term" value="C:Golgi membrane"/>
    <property type="evidence" value="ECO:0007669"/>
    <property type="project" value="TreeGrafter"/>
</dbReference>
<dbReference type="GO" id="GO:0005789">
    <property type="term" value="C:endoplasmic reticulum membrane"/>
    <property type="evidence" value="ECO:0007669"/>
    <property type="project" value="TreeGrafter"/>
</dbReference>
<dbReference type="GO" id="GO:0030134">
    <property type="term" value="C:COPII-coated ER to Golgi transport vesicle"/>
    <property type="evidence" value="ECO:0007669"/>
    <property type="project" value="TreeGrafter"/>
</dbReference>
<dbReference type="GO" id="GO:0006888">
    <property type="term" value="P:endoplasmic reticulum to Golgi vesicle-mediated transport"/>
    <property type="evidence" value="ECO:0007669"/>
    <property type="project" value="TreeGrafter"/>
</dbReference>
<dbReference type="InterPro" id="IPR045888">
    <property type="entry name" value="Erv"/>
</dbReference>
<dbReference type="Proteomes" id="UP000603453">
    <property type="component" value="Unassembled WGS sequence"/>
</dbReference>
<evidence type="ECO:0000256" key="3">
    <source>
        <dbReference type="ARBA" id="ARBA00022692"/>
    </source>
</evidence>
<dbReference type="GO" id="GO:0006890">
    <property type="term" value="P:retrograde vesicle-mediated transport, Golgi to endoplasmic reticulum"/>
    <property type="evidence" value="ECO:0007669"/>
    <property type="project" value="TreeGrafter"/>
</dbReference>
<comment type="subcellular location">
    <subcellularLocation>
        <location evidence="1">Membrane</location>
        <topology evidence="1">Multi-pass membrane protein</topology>
    </subcellularLocation>
</comment>
<protein>
    <recommendedName>
        <fullName evidence="11">Endoplasmic reticulum-Golgi intermediate compartment protein 3</fullName>
    </recommendedName>
</protein>
<accession>A0A8H7R049</accession>
<evidence type="ECO:0000259" key="8">
    <source>
        <dbReference type="Pfam" id="PF13850"/>
    </source>
</evidence>
<dbReference type="PANTHER" id="PTHR10984">
    <property type="entry name" value="ENDOPLASMIC RETICULUM-GOLGI INTERMEDIATE COMPARTMENT PROTEIN"/>
    <property type="match status" value="1"/>
</dbReference>
<comment type="caution">
    <text evidence="9">The sequence shown here is derived from an EMBL/GenBank/DDBJ whole genome shotgun (WGS) entry which is preliminary data.</text>
</comment>
<dbReference type="PANTHER" id="PTHR10984:SF25">
    <property type="entry name" value="ENDOPLASMIC RETICULUM-GOLGI INTERMEDIATE COMPARTMENT PROTEIN 3"/>
    <property type="match status" value="1"/>
</dbReference>
<evidence type="ECO:0000256" key="1">
    <source>
        <dbReference type="ARBA" id="ARBA00004141"/>
    </source>
</evidence>
<feature type="transmembrane region" description="Helical" evidence="6">
    <location>
        <begin position="33"/>
        <end position="53"/>
    </location>
</feature>
<evidence type="ECO:0000256" key="5">
    <source>
        <dbReference type="ARBA" id="ARBA00023136"/>
    </source>
</evidence>
<keyword evidence="10" id="KW-1185">Reference proteome</keyword>
<keyword evidence="3 6" id="KW-0812">Transmembrane</keyword>
<feature type="transmembrane region" description="Helical" evidence="6">
    <location>
        <begin position="357"/>
        <end position="379"/>
    </location>
</feature>
<reference evidence="9" key="1">
    <citation type="submission" date="2020-12" db="EMBL/GenBank/DDBJ databases">
        <title>Metabolic potential, ecology and presence of endohyphal bacteria is reflected in genomic diversity of Mucoromycotina.</title>
        <authorList>
            <person name="Muszewska A."/>
            <person name="Okrasinska A."/>
            <person name="Steczkiewicz K."/>
            <person name="Drgas O."/>
            <person name="Orlowska M."/>
            <person name="Perlinska-Lenart U."/>
            <person name="Aleksandrzak-Piekarczyk T."/>
            <person name="Szatraj K."/>
            <person name="Zielenkiewicz U."/>
            <person name="Pilsyk S."/>
            <person name="Malc E."/>
            <person name="Mieczkowski P."/>
            <person name="Kruszewska J.S."/>
            <person name="Biernat P."/>
            <person name="Pawlowska J."/>
        </authorList>
    </citation>
    <scope>NUCLEOTIDE SEQUENCE</scope>
    <source>
        <strain evidence="9">WA0000017839</strain>
    </source>
</reference>
<sequence length="396" mass="44551">MVSNSFVKRFRKLDAYAKTLDDFRVRTATGGTVTMISGFTIAALILFEVVRYLTPVMQSEIMVDGGIQEKLPIALDITFPHIPCYILSLDVMDESGEHVGDYDHDVYKERLDSSGRAIVKAKSEDLSNKAAKLALKHQGEMPSEYCGSCYGAHFKDEENSCCNTCEDVQRAYTDQGWVPDTDTFEQCIREGWKEKTKLQSREGCRMHGTLSVKKVRGNVHFSAGRAFSHGSSHIHDMSSFINNGDGQNFMHTIKQLEFGSHEYNTQKQKRTKASDIINPLDNTNWGTTQTAAMMYQYFLKIVPTEFAFLNGKEVRTFQYSVSKQDQFIRQNTGGLPGVFFMLDHSPMRIIYSETRPTFGSLLTSICAIIGGIFSVASIVDSVLYRADKITAQRKAM</sequence>
<evidence type="ECO:0008006" key="11">
    <source>
        <dbReference type="Google" id="ProtNLM"/>
    </source>
</evidence>
<feature type="domain" description="Endoplasmic reticulum vesicle transporter N-terminal" evidence="8">
    <location>
        <begin position="10"/>
        <end position="98"/>
    </location>
</feature>
<dbReference type="AlphaFoldDB" id="A0A8H7R049"/>
<evidence type="ECO:0000256" key="2">
    <source>
        <dbReference type="ARBA" id="ARBA00005648"/>
    </source>
</evidence>
<evidence type="ECO:0000256" key="4">
    <source>
        <dbReference type="ARBA" id="ARBA00022989"/>
    </source>
</evidence>
<dbReference type="Pfam" id="PF07970">
    <property type="entry name" value="COPIIcoated_ERV"/>
    <property type="match status" value="1"/>
</dbReference>
<evidence type="ECO:0000313" key="10">
    <source>
        <dbReference type="Proteomes" id="UP000603453"/>
    </source>
</evidence>
<proteinExistence type="inferred from homology"/>
<evidence type="ECO:0000256" key="6">
    <source>
        <dbReference type="SAM" id="Phobius"/>
    </source>
</evidence>
<evidence type="ECO:0000313" key="9">
    <source>
        <dbReference type="EMBL" id="KAG2200908.1"/>
    </source>
</evidence>
<keyword evidence="5 6" id="KW-0472">Membrane</keyword>
<keyword evidence="4 6" id="KW-1133">Transmembrane helix</keyword>
<dbReference type="Pfam" id="PF13850">
    <property type="entry name" value="ERGIC_N"/>
    <property type="match status" value="1"/>
</dbReference>
<dbReference type="OrthoDB" id="270930at2759"/>
<feature type="domain" description="Endoplasmic reticulum vesicle transporter C-terminal" evidence="7">
    <location>
        <begin position="149"/>
        <end position="380"/>
    </location>
</feature>
<evidence type="ECO:0000259" key="7">
    <source>
        <dbReference type="Pfam" id="PF07970"/>
    </source>
</evidence>
<comment type="similarity">
    <text evidence="2">Belongs to the ERGIC family.</text>
</comment>
<dbReference type="EMBL" id="JAEPRD010000077">
    <property type="protein sequence ID" value="KAG2200908.1"/>
    <property type="molecule type" value="Genomic_DNA"/>
</dbReference>